<feature type="domain" description="ABC-type glycine betaine transport system substrate-binding" evidence="7">
    <location>
        <begin position="56"/>
        <end position="299"/>
    </location>
</feature>
<dbReference type="OrthoDB" id="9787902at2"/>
<protein>
    <submittedName>
        <fullName evidence="9">Glycine/betaine ABC transporter substrate-binding protein</fullName>
    </submittedName>
</protein>
<keyword evidence="6" id="KW-0732">Signal</keyword>
<keyword evidence="11" id="KW-1185">Reference proteome</keyword>
<feature type="chain" id="PRO_5038242555" evidence="6">
    <location>
        <begin position="16"/>
        <end position="315"/>
    </location>
</feature>
<name>A0A549YEZ7_9BACI</name>
<evidence type="ECO:0000313" key="8">
    <source>
        <dbReference type="EMBL" id="TMN21552.1"/>
    </source>
</evidence>
<dbReference type="Proteomes" id="UP000319280">
    <property type="component" value="Unassembled WGS sequence"/>
</dbReference>
<sequence length="315" mass="35006">MVAFALILMLSMLLAACGGDGEKEEDTGSSNGGDSENAEAKSEGPELGQKDLTEPYVAWARETISTEMLKQLLEKAGYNVEKKQVEAGAMFSSVADGSADFQTSTWLPATHKPYWDKYSDDLVKVKQVLDKAPLALTVPSYMDDVDSMEDLKGNEELGESVDWEITGIDPGAGIMQNTEEAIKEYGLDNWSLLRSSEAAMLTELQSAIENEEPIIVPLWKPHWAFGVMDLKMLDDSKGIYGGEGDQIYTIARKGLKEDAPRAYKVMEQYDESYEMINKLMPKVHKDDQPVEEVVKNFLDNNPDKVDEWLDGVPTE</sequence>
<evidence type="ECO:0000256" key="3">
    <source>
        <dbReference type="ARBA" id="ARBA00022475"/>
    </source>
</evidence>
<evidence type="ECO:0000256" key="6">
    <source>
        <dbReference type="SAM" id="SignalP"/>
    </source>
</evidence>
<dbReference type="GO" id="GO:0031460">
    <property type="term" value="P:glycine betaine transport"/>
    <property type="evidence" value="ECO:0007669"/>
    <property type="project" value="TreeGrafter"/>
</dbReference>
<dbReference type="GO" id="GO:0015226">
    <property type="term" value="F:carnitine transmembrane transporter activity"/>
    <property type="evidence" value="ECO:0007669"/>
    <property type="project" value="TreeGrafter"/>
</dbReference>
<accession>A0A549YEZ7</accession>
<gene>
    <name evidence="8" type="ORF">FFL34_05085</name>
    <name evidence="9" type="ORF">FH966_01240</name>
</gene>
<dbReference type="EMBL" id="VCIA01000001">
    <property type="protein sequence ID" value="TMN21552.1"/>
    <property type="molecule type" value="Genomic_DNA"/>
</dbReference>
<dbReference type="GO" id="GO:0015871">
    <property type="term" value="P:choline transport"/>
    <property type="evidence" value="ECO:0007669"/>
    <property type="project" value="TreeGrafter"/>
</dbReference>
<evidence type="ECO:0000256" key="5">
    <source>
        <dbReference type="SAM" id="MobiDB-lite"/>
    </source>
</evidence>
<dbReference type="Gene3D" id="3.10.105.10">
    <property type="entry name" value="Dipeptide-binding Protein, Domain 3"/>
    <property type="match status" value="2"/>
</dbReference>
<evidence type="ECO:0000256" key="1">
    <source>
        <dbReference type="ARBA" id="ARBA00004236"/>
    </source>
</evidence>
<dbReference type="EMBL" id="VJMZ01000001">
    <property type="protein sequence ID" value="TRM10453.1"/>
    <property type="molecule type" value="Genomic_DNA"/>
</dbReference>
<comment type="caution">
    <text evidence="9">The sequence shown here is derived from an EMBL/GenBank/DDBJ whole genome shotgun (WGS) entry which is preliminary data.</text>
</comment>
<evidence type="ECO:0000259" key="7">
    <source>
        <dbReference type="Pfam" id="PF04069"/>
    </source>
</evidence>
<dbReference type="GO" id="GO:0043190">
    <property type="term" value="C:ATP-binding cassette (ABC) transporter complex"/>
    <property type="evidence" value="ECO:0007669"/>
    <property type="project" value="InterPro"/>
</dbReference>
<dbReference type="Pfam" id="PF04069">
    <property type="entry name" value="OpuAC"/>
    <property type="match status" value="1"/>
</dbReference>
<dbReference type="PANTHER" id="PTHR47737:SF1">
    <property type="entry name" value="GLYCINE BETAINE_PROLINE BETAINE TRANSPORT SYSTEM PERMEASE PROTEIN PROW"/>
    <property type="match status" value="1"/>
</dbReference>
<evidence type="ECO:0000313" key="10">
    <source>
        <dbReference type="Proteomes" id="UP000306980"/>
    </source>
</evidence>
<dbReference type="Gene3D" id="3.40.190.100">
    <property type="entry name" value="Glycine betaine-binding periplasmic protein, domain 2"/>
    <property type="match status" value="2"/>
</dbReference>
<feature type="signal peptide" evidence="6">
    <location>
        <begin position="1"/>
        <end position="15"/>
    </location>
</feature>
<dbReference type="SUPFAM" id="SSF53850">
    <property type="entry name" value="Periplasmic binding protein-like II"/>
    <property type="match status" value="1"/>
</dbReference>
<dbReference type="Proteomes" id="UP000306980">
    <property type="component" value="Unassembled WGS sequence"/>
</dbReference>
<dbReference type="PANTHER" id="PTHR47737">
    <property type="entry name" value="GLYCINE BETAINE/PROLINE BETAINE TRANSPORT SYSTEM PERMEASE PROTEIN PROW"/>
    <property type="match status" value="1"/>
</dbReference>
<reference evidence="9 11" key="2">
    <citation type="submission" date="2019-07" db="EMBL/GenBank/DDBJ databases">
        <title>Genomic analysis of Lentibacillus sp. NKC851-2.</title>
        <authorList>
            <person name="Oh Y.J."/>
        </authorList>
    </citation>
    <scope>NUCLEOTIDE SEQUENCE [LARGE SCALE GENOMIC DNA]</scope>
    <source>
        <strain evidence="9 11">NKC851-2</strain>
    </source>
</reference>
<evidence type="ECO:0000256" key="4">
    <source>
        <dbReference type="ARBA" id="ARBA00023136"/>
    </source>
</evidence>
<reference evidence="8 10" key="1">
    <citation type="submission" date="2019-05" db="EMBL/GenBank/DDBJ databases">
        <title>Genomic analysis of Lentibacillus sp. NKC220-2.</title>
        <authorList>
            <person name="Oh Y.J."/>
        </authorList>
    </citation>
    <scope>NUCLEOTIDE SEQUENCE [LARGE SCALE GENOMIC DNA]</scope>
    <source>
        <strain evidence="8 10">NKC220-2</strain>
    </source>
</reference>
<proteinExistence type="predicted"/>
<keyword evidence="4" id="KW-0472">Membrane</keyword>
<dbReference type="AlphaFoldDB" id="A0A549YEZ7"/>
<feature type="region of interest" description="Disordered" evidence="5">
    <location>
        <begin position="19"/>
        <end position="52"/>
    </location>
</feature>
<keyword evidence="3" id="KW-1003">Cell membrane</keyword>
<evidence type="ECO:0000313" key="9">
    <source>
        <dbReference type="EMBL" id="TRM10453.1"/>
    </source>
</evidence>
<organism evidence="9 11">
    <name type="scientific">Lentibacillus cibarius</name>
    <dbReference type="NCBI Taxonomy" id="2583219"/>
    <lineage>
        <taxon>Bacteria</taxon>
        <taxon>Bacillati</taxon>
        <taxon>Bacillota</taxon>
        <taxon>Bacilli</taxon>
        <taxon>Bacillales</taxon>
        <taxon>Bacillaceae</taxon>
        <taxon>Lentibacillus</taxon>
    </lineage>
</organism>
<comment type="subcellular location">
    <subcellularLocation>
        <location evidence="1">Cell membrane</location>
    </subcellularLocation>
</comment>
<dbReference type="CDD" id="cd13639">
    <property type="entry name" value="PBP2_OpuAC_like"/>
    <property type="match status" value="1"/>
</dbReference>
<accession>A0A5S3QI21</accession>
<feature type="compositionally biased region" description="Basic and acidic residues" evidence="5">
    <location>
        <begin position="38"/>
        <end position="52"/>
    </location>
</feature>
<evidence type="ECO:0000313" key="11">
    <source>
        <dbReference type="Proteomes" id="UP000319280"/>
    </source>
</evidence>
<keyword evidence="2" id="KW-0813">Transport</keyword>
<dbReference type="InterPro" id="IPR007210">
    <property type="entry name" value="ABC_Gly_betaine_transp_sub-bd"/>
</dbReference>
<dbReference type="GO" id="GO:0005275">
    <property type="term" value="F:amine transmembrane transporter activity"/>
    <property type="evidence" value="ECO:0007669"/>
    <property type="project" value="TreeGrafter"/>
</dbReference>
<evidence type="ECO:0000256" key="2">
    <source>
        <dbReference type="ARBA" id="ARBA00022448"/>
    </source>
</evidence>